<reference evidence="10 11" key="1">
    <citation type="submission" date="2019-03" db="EMBL/GenBank/DDBJ databases">
        <title>Genomic Encyclopedia of Archaeal and Bacterial Type Strains, Phase II (KMG-II): from individual species to whole genera.</title>
        <authorList>
            <person name="Goeker M."/>
        </authorList>
    </citation>
    <scope>NUCLEOTIDE SEQUENCE [LARGE SCALE GENOMIC DNA]</scope>
    <source>
        <strain evidence="10 11">ATCC 25309</strain>
    </source>
</reference>
<dbReference type="InterPro" id="IPR003838">
    <property type="entry name" value="ABC3_permease_C"/>
</dbReference>
<evidence type="ECO:0000256" key="7">
    <source>
        <dbReference type="SAM" id="Phobius"/>
    </source>
</evidence>
<dbReference type="Proteomes" id="UP000295662">
    <property type="component" value="Unassembled WGS sequence"/>
</dbReference>
<gene>
    <name evidence="10" type="ORF">EI77_00972</name>
</gene>
<comment type="subcellular location">
    <subcellularLocation>
        <location evidence="1">Cell membrane</location>
        <topology evidence="1">Multi-pass membrane protein</topology>
    </subcellularLocation>
</comment>
<feature type="transmembrane region" description="Helical" evidence="7">
    <location>
        <begin position="341"/>
        <end position="371"/>
    </location>
</feature>
<keyword evidence="3" id="KW-1003">Cell membrane</keyword>
<keyword evidence="11" id="KW-1185">Reference proteome</keyword>
<accession>A0A4R7SQX2</accession>
<dbReference type="AlphaFoldDB" id="A0A4R7SQX2"/>
<keyword evidence="10" id="KW-0449">Lipoprotein</keyword>
<dbReference type="Pfam" id="PF02687">
    <property type="entry name" value="FtsX"/>
    <property type="match status" value="1"/>
</dbReference>
<dbReference type="Pfam" id="PF12704">
    <property type="entry name" value="MacB_PCD"/>
    <property type="match status" value="1"/>
</dbReference>
<feature type="domain" description="MacB-like periplasmic core" evidence="9">
    <location>
        <begin position="25"/>
        <end position="268"/>
    </location>
</feature>
<evidence type="ECO:0000256" key="6">
    <source>
        <dbReference type="ARBA" id="ARBA00023136"/>
    </source>
</evidence>
<dbReference type="EMBL" id="SOCA01000001">
    <property type="protein sequence ID" value="TDU81662.1"/>
    <property type="molecule type" value="Genomic_DNA"/>
</dbReference>
<evidence type="ECO:0000256" key="3">
    <source>
        <dbReference type="ARBA" id="ARBA00022475"/>
    </source>
</evidence>
<evidence type="ECO:0000256" key="1">
    <source>
        <dbReference type="ARBA" id="ARBA00004651"/>
    </source>
</evidence>
<organism evidence="10 11">
    <name type="scientific">Prosthecobacter fusiformis</name>
    <dbReference type="NCBI Taxonomy" id="48464"/>
    <lineage>
        <taxon>Bacteria</taxon>
        <taxon>Pseudomonadati</taxon>
        <taxon>Verrucomicrobiota</taxon>
        <taxon>Verrucomicrobiia</taxon>
        <taxon>Verrucomicrobiales</taxon>
        <taxon>Verrucomicrobiaceae</taxon>
        <taxon>Prosthecobacter</taxon>
    </lineage>
</organism>
<dbReference type="GO" id="GO:0098797">
    <property type="term" value="C:plasma membrane protein complex"/>
    <property type="evidence" value="ECO:0007669"/>
    <property type="project" value="TreeGrafter"/>
</dbReference>
<dbReference type="InterPro" id="IPR025857">
    <property type="entry name" value="MacB_PCD"/>
</dbReference>
<keyword evidence="4 7" id="KW-0812">Transmembrane</keyword>
<dbReference type="PANTHER" id="PTHR30489">
    <property type="entry name" value="LIPOPROTEIN-RELEASING SYSTEM TRANSMEMBRANE PROTEIN LOLE"/>
    <property type="match status" value="1"/>
</dbReference>
<proteinExistence type="inferred from homology"/>
<evidence type="ECO:0000256" key="4">
    <source>
        <dbReference type="ARBA" id="ARBA00022692"/>
    </source>
</evidence>
<feature type="transmembrane region" description="Helical" evidence="7">
    <location>
        <begin position="300"/>
        <end position="321"/>
    </location>
</feature>
<keyword evidence="5 7" id="KW-1133">Transmembrane helix</keyword>
<dbReference type="OrthoDB" id="9808461at2"/>
<name>A0A4R7SQX2_9BACT</name>
<feature type="transmembrane region" description="Helical" evidence="7">
    <location>
        <begin position="409"/>
        <end position="432"/>
    </location>
</feature>
<sequence length="442" mass="48942">MFSNAPFFLALRYLRPKRSLVSIISLISVLGVMLGVGVLVVVMSIFKGWQVEFKQLILGFEPHIILTQDARYTGELPEGAPEPERSNWRDVLKQMKQRPGVVSATPMAEGMIAARNGASDPEGAELFGLRDEPENGLLKKLGQHLLEGELNLKNDNIVLTDKLADKLGVRVGDVLSILASETIRQMIGEMRTAEETTDPKEAEAVRDEIVVLPRDLTVVAILRADTAGDRCYAPLFVAQELFNLEDDVTGIEVEITDPDQAETFAQQLFDDSSLPMDWNIRTWSNTHGAKLQSVENQQSLMYFLLFFIMLVAAICVMNTTITVTVQKRREIGILTALGSRALQIVTIFLVQAGVVAICGIILGIIGGMLVLHFRNDLRDLMSEITGRDFFPQEMYFLSEIPSHIQFVDLAFICGLAIILCLLAALIPAWFAARVDPAVALRD</sequence>
<evidence type="ECO:0000256" key="5">
    <source>
        <dbReference type="ARBA" id="ARBA00022989"/>
    </source>
</evidence>
<dbReference type="RefSeq" id="WP_133793595.1">
    <property type="nucleotide sequence ID" value="NZ_SOCA01000001.1"/>
</dbReference>
<evidence type="ECO:0000313" key="10">
    <source>
        <dbReference type="EMBL" id="TDU81662.1"/>
    </source>
</evidence>
<feature type="transmembrane region" description="Helical" evidence="7">
    <location>
        <begin position="20"/>
        <end position="46"/>
    </location>
</feature>
<dbReference type="GO" id="GO:0044874">
    <property type="term" value="P:lipoprotein localization to outer membrane"/>
    <property type="evidence" value="ECO:0007669"/>
    <property type="project" value="TreeGrafter"/>
</dbReference>
<dbReference type="PANTHER" id="PTHR30489:SF0">
    <property type="entry name" value="LIPOPROTEIN-RELEASING SYSTEM TRANSMEMBRANE PROTEIN LOLE"/>
    <property type="match status" value="1"/>
</dbReference>
<keyword evidence="6 7" id="KW-0472">Membrane</keyword>
<protein>
    <submittedName>
        <fullName evidence="10">Lipoprotein-releasing system permease protein</fullName>
    </submittedName>
</protein>
<evidence type="ECO:0000259" key="9">
    <source>
        <dbReference type="Pfam" id="PF12704"/>
    </source>
</evidence>
<evidence type="ECO:0000259" key="8">
    <source>
        <dbReference type="Pfam" id="PF02687"/>
    </source>
</evidence>
<comment type="similarity">
    <text evidence="2">Belongs to the ABC-4 integral membrane protein family. LolC/E subfamily.</text>
</comment>
<comment type="caution">
    <text evidence="10">The sequence shown here is derived from an EMBL/GenBank/DDBJ whole genome shotgun (WGS) entry which is preliminary data.</text>
</comment>
<evidence type="ECO:0000256" key="2">
    <source>
        <dbReference type="ARBA" id="ARBA00005236"/>
    </source>
</evidence>
<dbReference type="InterPro" id="IPR051447">
    <property type="entry name" value="Lipoprotein-release_system"/>
</dbReference>
<evidence type="ECO:0000313" key="11">
    <source>
        <dbReference type="Proteomes" id="UP000295662"/>
    </source>
</evidence>
<feature type="domain" description="ABC3 transporter permease C-terminal" evidence="8">
    <location>
        <begin position="303"/>
        <end position="436"/>
    </location>
</feature>